<evidence type="ECO:0008006" key="6">
    <source>
        <dbReference type="Google" id="ProtNLM"/>
    </source>
</evidence>
<dbReference type="PANTHER" id="PTHR42749:SF8">
    <property type="entry name" value="HSP70 FAMILY PROTEIN (AFU_ORTHOLOGUE AFUA_3G13740)"/>
    <property type="match status" value="1"/>
</dbReference>
<proteinExistence type="predicted"/>
<dbReference type="GeneID" id="30014184"/>
<dbReference type="Gene3D" id="3.30.420.40">
    <property type="match status" value="2"/>
</dbReference>
<evidence type="ECO:0000256" key="1">
    <source>
        <dbReference type="ARBA" id="ARBA00022741"/>
    </source>
</evidence>
<evidence type="ECO:0000313" key="4">
    <source>
        <dbReference type="EMBL" id="OAP55864.1"/>
    </source>
</evidence>
<feature type="compositionally biased region" description="Acidic residues" evidence="3">
    <location>
        <begin position="145"/>
        <end position="169"/>
    </location>
</feature>
<organism evidence="4 5">
    <name type="scientific">Fonsecaea erecta</name>
    <dbReference type="NCBI Taxonomy" id="1367422"/>
    <lineage>
        <taxon>Eukaryota</taxon>
        <taxon>Fungi</taxon>
        <taxon>Dikarya</taxon>
        <taxon>Ascomycota</taxon>
        <taxon>Pezizomycotina</taxon>
        <taxon>Eurotiomycetes</taxon>
        <taxon>Chaetothyriomycetidae</taxon>
        <taxon>Chaetothyriales</taxon>
        <taxon>Herpotrichiellaceae</taxon>
        <taxon>Fonsecaea</taxon>
    </lineage>
</organism>
<dbReference type="STRING" id="1367422.A0A178Z7U3"/>
<dbReference type="SUPFAM" id="SSF53067">
    <property type="entry name" value="Actin-like ATPase domain"/>
    <property type="match status" value="2"/>
</dbReference>
<dbReference type="GO" id="GO:0005524">
    <property type="term" value="F:ATP binding"/>
    <property type="evidence" value="ECO:0007669"/>
    <property type="project" value="UniProtKB-KW"/>
</dbReference>
<gene>
    <name evidence="4" type="ORF">AYL99_10016</name>
</gene>
<keyword evidence="1" id="KW-0547">Nucleotide-binding</keyword>
<evidence type="ECO:0000313" key="5">
    <source>
        <dbReference type="Proteomes" id="UP000078343"/>
    </source>
</evidence>
<name>A0A178Z7U3_9EURO</name>
<dbReference type="RefSeq" id="XP_018689231.1">
    <property type="nucleotide sequence ID" value="XM_018841522.1"/>
</dbReference>
<dbReference type="GO" id="GO:0140662">
    <property type="term" value="F:ATP-dependent protein folding chaperone"/>
    <property type="evidence" value="ECO:0007669"/>
    <property type="project" value="InterPro"/>
</dbReference>
<dbReference type="Pfam" id="PF00012">
    <property type="entry name" value="HSP70"/>
    <property type="match status" value="1"/>
</dbReference>
<dbReference type="InterPro" id="IPR043129">
    <property type="entry name" value="ATPase_NBD"/>
</dbReference>
<dbReference type="EMBL" id="LVYI01000010">
    <property type="protein sequence ID" value="OAP55864.1"/>
    <property type="molecule type" value="Genomic_DNA"/>
</dbReference>
<evidence type="ECO:0000256" key="2">
    <source>
        <dbReference type="ARBA" id="ARBA00022840"/>
    </source>
</evidence>
<comment type="caution">
    <text evidence="4">The sequence shown here is derived from an EMBL/GenBank/DDBJ whole genome shotgun (WGS) entry which is preliminary data.</text>
</comment>
<reference evidence="4 5" key="1">
    <citation type="submission" date="2016-04" db="EMBL/GenBank/DDBJ databases">
        <title>Draft genome of Fonsecaea erecta CBS 125763.</title>
        <authorList>
            <person name="Weiss V.A."/>
            <person name="Vicente V.A."/>
            <person name="Raittz R.T."/>
            <person name="Moreno L.F."/>
            <person name="De Souza E.M."/>
            <person name="Pedrosa F.O."/>
            <person name="Steffens M.B."/>
            <person name="Faoro H."/>
            <person name="Tadra-Sfeir M.Z."/>
            <person name="Najafzadeh M.J."/>
            <person name="Felipe M.S."/>
            <person name="Teixeira M."/>
            <person name="Sun J."/>
            <person name="Xi L."/>
            <person name="Gomes R."/>
            <person name="De Azevedo C.M."/>
            <person name="Salgado C.G."/>
            <person name="Da Silva M.B."/>
            <person name="Nascimento M.F."/>
            <person name="Queiroz-Telles F."/>
            <person name="Attili D.S."/>
            <person name="Gorbushina A."/>
        </authorList>
    </citation>
    <scope>NUCLEOTIDE SEQUENCE [LARGE SCALE GENOMIC DNA]</scope>
    <source>
        <strain evidence="4 5">CBS 125763</strain>
    </source>
</reference>
<feature type="region of interest" description="Disordered" evidence="3">
    <location>
        <begin position="128"/>
        <end position="183"/>
    </location>
</feature>
<keyword evidence="5" id="KW-1185">Reference proteome</keyword>
<accession>A0A178Z7U3</accession>
<dbReference type="Proteomes" id="UP000078343">
    <property type="component" value="Unassembled WGS sequence"/>
</dbReference>
<dbReference type="CDD" id="cd10170">
    <property type="entry name" value="ASKHA_NBD_HSP70"/>
    <property type="match status" value="1"/>
</dbReference>
<dbReference type="PANTHER" id="PTHR42749">
    <property type="entry name" value="CELL SHAPE-DETERMINING PROTEIN MREB"/>
    <property type="match status" value="1"/>
</dbReference>
<dbReference type="AlphaFoldDB" id="A0A178Z7U3"/>
<keyword evidence="2" id="KW-0067">ATP-binding</keyword>
<dbReference type="InterPro" id="IPR013126">
    <property type="entry name" value="Hsp_70_fam"/>
</dbReference>
<protein>
    <recommendedName>
        <fullName evidence="6">Hsp70-like protein</fullName>
    </recommendedName>
</protein>
<sequence length="740" mass="84000">MLSQSLPTQLDRPQIALERNGLLTSDYTQAKCDGQQQHHDELQEIRIQSEIEVPKSEIRNSKVPRFIIAIDFGTTFSSVAYLRIEPGVQRHLIEPSSIQCIDNYPDAPPFRFKQATRVPSELVYCTQPTSNAANDQPQNSPNPISDDESDNSLEEDWASSATEDSDPDQDLPPPKRTKYSTRSNSAWGFGCHNNLKYVQPGAAASGPRILSRFKLLLDDEPSTQSAREWIKVDVRELKAMDVIQEPSDLIADYLQHLFTHVKTQLESYCGFREGIPVEFVISVPTRWSAQACRKMHAATARAIERSRFSQLEQRIIEDLFIVAESEAAAVLVLDEAKKFQKFETGHTFLIVDCGGGTVDATTYTISQQNPLRLREMMEGEGALCGSNFLNEEFKRLLLTRLQGARILGNEQSLDTIIESLTNIFEVGDKRRVDVTNKRETFEQMFIPGLQADKERHFRPSLMSFSRKEMLQVFKPCLRGVAQLIRKQLRGAEERGINIKSVILVGGFADSPSLRRYLQKIFRLERNLERQAIDILFPAVGDSAVARGSILRALRREDGPIRITRTSYGILHRVLCDRNNPKFGCVREERSQLEGELHIMNTISWLILKDEIVPPIHRICVRSHHTFKHSTTELLCEERLYMSAKRHESGHGFRHLENRGAELGGRIISDLTFLKNQNLIQPVARTSIGGEPSLFYEVEYDLWLIIEGRHMRFEARSPLDPEQVVVSASFSIAADFVPGTE</sequence>
<evidence type="ECO:0000256" key="3">
    <source>
        <dbReference type="SAM" id="MobiDB-lite"/>
    </source>
</evidence>
<dbReference type="OrthoDB" id="2963168at2759"/>
<feature type="compositionally biased region" description="Polar residues" evidence="3">
    <location>
        <begin position="128"/>
        <end position="143"/>
    </location>
</feature>